<dbReference type="Pfam" id="PF13155">
    <property type="entry name" value="Toprim_2"/>
    <property type="match status" value="1"/>
</dbReference>
<gene>
    <name evidence="2" type="ORF">DPM12_10585</name>
</gene>
<reference evidence="2 3" key="1">
    <citation type="submission" date="2018-06" db="EMBL/GenBank/DDBJ databases">
        <title>Phytoactinopolyspora halophila sp. nov., a novel halophilic actinomycete isolated from a saline soil in China.</title>
        <authorList>
            <person name="Tang S.-K."/>
        </authorList>
    </citation>
    <scope>NUCLEOTIDE SEQUENCE [LARGE SCALE GENOMIC DNA]</scope>
    <source>
        <strain evidence="2 3">YIM 96934</strain>
    </source>
</reference>
<feature type="compositionally biased region" description="Low complexity" evidence="1">
    <location>
        <begin position="644"/>
        <end position="659"/>
    </location>
</feature>
<organism evidence="2 3">
    <name type="scientific">Phytoactinopolyspora halophila</name>
    <dbReference type="NCBI Taxonomy" id="1981511"/>
    <lineage>
        <taxon>Bacteria</taxon>
        <taxon>Bacillati</taxon>
        <taxon>Actinomycetota</taxon>
        <taxon>Actinomycetes</taxon>
        <taxon>Jiangellales</taxon>
        <taxon>Jiangellaceae</taxon>
        <taxon>Phytoactinopolyspora</taxon>
    </lineage>
</organism>
<comment type="caution">
    <text evidence="2">The sequence shown here is derived from an EMBL/GenBank/DDBJ whole genome shotgun (WGS) entry which is preliminary data.</text>
</comment>
<dbReference type="AlphaFoldDB" id="A0A329QQQ5"/>
<dbReference type="Gene3D" id="3.40.1360.10">
    <property type="match status" value="1"/>
</dbReference>
<evidence type="ECO:0000313" key="3">
    <source>
        <dbReference type="Proteomes" id="UP000250462"/>
    </source>
</evidence>
<dbReference type="InterPro" id="IPR034154">
    <property type="entry name" value="TOPRIM_DnaG/twinkle"/>
</dbReference>
<dbReference type="SUPFAM" id="SSF56731">
    <property type="entry name" value="DNA primase core"/>
    <property type="match status" value="1"/>
</dbReference>
<evidence type="ECO:0008006" key="4">
    <source>
        <dbReference type="Google" id="ProtNLM"/>
    </source>
</evidence>
<name>A0A329QQQ5_9ACTN</name>
<dbReference type="SUPFAM" id="SSF52540">
    <property type="entry name" value="P-loop containing nucleoside triphosphate hydrolases"/>
    <property type="match status" value="1"/>
</dbReference>
<keyword evidence="3" id="KW-1185">Reference proteome</keyword>
<dbReference type="CDD" id="cd01029">
    <property type="entry name" value="TOPRIM_primases"/>
    <property type="match status" value="1"/>
</dbReference>
<feature type="region of interest" description="Disordered" evidence="1">
    <location>
        <begin position="629"/>
        <end position="701"/>
    </location>
</feature>
<evidence type="ECO:0000256" key="1">
    <source>
        <dbReference type="SAM" id="MobiDB-lite"/>
    </source>
</evidence>
<dbReference type="RefSeq" id="WP_112258301.1">
    <property type="nucleotide sequence ID" value="NZ_QMIG01000008.1"/>
</dbReference>
<dbReference type="OrthoDB" id="4926055at2"/>
<dbReference type="Pfam" id="PF13481">
    <property type="entry name" value="AAA_25"/>
    <property type="match status" value="1"/>
</dbReference>
<sequence>MTSTTFTQPATNKPAPSGPAVAGAAFDRLVSKLDGVRQRGDGRAVARCPAHDDRNPSLSVTRIEGQVLLHCFAGCDAADVVAALSLSLRDLYDDSAGAAYRYDDGRMVHRGLDLSDIPRKTFKQSGNTKGGALYRLERVTAAVAAGQVVVVVEGEKDVHAVESLGYTATSNAMGAGKAHKADWTPLRGATVAIVADRDEPGIKHAEQVRDILAGLGCTVTVWQAKTGKDISDHIAAGHGLPDLVTVEPDELDKPETPTRRLKLTPASTIKPRPVRWLWETADGEGRLPTGSLTLAVGRAGVGKSQFAAWLTARITTGNLPGVLWQAPRSVIYSASEDSWEMTIVPRLMAAGANLDRVFRIDVTDDEEAHARLTLPSDISLLEHAINDHQVGLVVCDPLLSLIDGGLNDYRAREVRQALEPLGTMADKTTTKATILGLAHFTKASGSDPLNLVSGSAAFGQIIRGALAFAKEDRDDDQDETEQFQQPGNGQGVKYVMSTIKNSVGREDLPSLEYSIEPYSIDTPEGESKVSRLEFVGTSKRSVKDIISEFPARPKNTTDRDEAKEFLRDLLDGRDVPVKDIKKEAQDAGHTWMTIRRAADDLGARKVKRGKPGEDGQHWVWTLTPEGAHEDAEDAHTRTGEHLRGSVSTFGSQGSQGSGVRDSRSLAPLGAPLACRACGEPLDPVHADTGTHPTCDPSAYPN</sequence>
<feature type="compositionally biased region" description="Basic and acidic residues" evidence="1">
    <location>
        <begin position="629"/>
        <end position="643"/>
    </location>
</feature>
<dbReference type="Proteomes" id="UP000250462">
    <property type="component" value="Unassembled WGS sequence"/>
</dbReference>
<accession>A0A329QQQ5</accession>
<dbReference type="InterPro" id="IPR027417">
    <property type="entry name" value="P-loop_NTPase"/>
</dbReference>
<dbReference type="Gene3D" id="3.40.50.300">
    <property type="entry name" value="P-loop containing nucleotide triphosphate hydrolases"/>
    <property type="match status" value="1"/>
</dbReference>
<protein>
    <recommendedName>
        <fullName evidence="4">Toprim domain-containing protein</fullName>
    </recommendedName>
</protein>
<proteinExistence type="predicted"/>
<dbReference type="EMBL" id="QMIG01000008">
    <property type="protein sequence ID" value="RAW14697.1"/>
    <property type="molecule type" value="Genomic_DNA"/>
</dbReference>
<evidence type="ECO:0000313" key="2">
    <source>
        <dbReference type="EMBL" id="RAW14697.1"/>
    </source>
</evidence>